<protein>
    <submittedName>
        <fullName evidence="1">Uncharacterized protein</fullName>
    </submittedName>
</protein>
<sequence>MPTLELSKINMLSLIHKAYGRPRAKMNKMNKIKFAEQMSYVNNRLQNDSYRISNIIS</sequence>
<accession>A0A2P8FNW9</accession>
<name>A0A2P8FNW9_9BACT</name>
<dbReference type="EMBL" id="PYGK01000018">
    <property type="protein sequence ID" value="PSL23414.1"/>
    <property type="molecule type" value="Genomic_DNA"/>
</dbReference>
<gene>
    <name evidence="1" type="ORF">CLV42_118131</name>
</gene>
<comment type="caution">
    <text evidence="1">The sequence shown here is derived from an EMBL/GenBank/DDBJ whole genome shotgun (WGS) entry which is preliminary data.</text>
</comment>
<proteinExistence type="predicted"/>
<dbReference type="AlphaFoldDB" id="A0A2P8FNW9"/>
<reference evidence="1 2" key="1">
    <citation type="submission" date="2018-03" db="EMBL/GenBank/DDBJ databases">
        <title>Genomic Encyclopedia of Archaeal and Bacterial Type Strains, Phase II (KMG-II): from individual species to whole genera.</title>
        <authorList>
            <person name="Goeker M."/>
        </authorList>
    </citation>
    <scope>NUCLEOTIDE SEQUENCE [LARGE SCALE GENOMIC DNA]</scope>
    <source>
        <strain evidence="1 2">DSM 18107</strain>
    </source>
</reference>
<keyword evidence="2" id="KW-1185">Reference proteome</keyword>
<organism evidence="1 2">
    <name type="scientific">Chitinophaga ginsengisoli</name>
    <dbReference type="NCBI Taxonomy" id="363837"/>
    <lineage>
        <taxon>Bacteria</taxon>
        <taxon>Pseudomonadati</taxon>
        <taxon>Bacteroidota</taxon>
        <taxon>Chitinophagia</taxon>
        <taxon>Chitinophagales</taxon>
        <taxon>Chitinophagaceae</taxon>
        <taxon>Chitinophaga</taxon>
    </lineage>
</organism>
<evidence type="ECO:0000313" key="1">
    <source>
        <dbReference type="EMBL" id="PSL23414.1"/>
    </source>
</evidence>
<dbReference type="Proteomes" id="UP000240978">
    <property type="component" value="Unassembled WGS sequence"/>
</dbReference>
<evidence type="ECO:0000313" key="2">
    <source>
        <dbReference type="Proteomes" id="UP000240978"/>
    </source>
</evidence>